<organism evidence="2 3">
    <name type="scientific">Pseudoalteromonas luteoviolacea S4060-1</name>
    <dbReference type="NCBI Taxonomy" id="1365257"/>
    <lineage>
        <taxon>Bacteria</taxon>
        <taxon>Pseudomonadati</taxon>
        <taxon>Pseudomonadota</taxon>
        <taxon>Gammaproteobacteria</taxon>
        <taxon>Alteromonadales</taxon>
        <taxon>Pseudoalteromonadaceae</taxon>
        <taxon>Pseudoalteromonas</taxon>
    </lineage>
</organism>
<proteinExistence type="predicted"/>
<keyword evidence="1" id="KW-0732">Signal</keyword>
<accession>A0A167NU99</accession>
<comment type="caution">
    <text evidence="2">The sequence shown here is derived from an EMBL/GenBank/DDBJ whole genome shotgun (WGS) entry which is preliminary data.</text>
</comment>
<dbReference type="EMBL" id="AUXX01000008">
    <property type="protein sequence ID" value="KZN68806.1"/>
    <property type="molecule type" value="Genomic_DNA"/>
</dbReference>
<gene>
    <name evidence="2" type="ORF">N478_14175</name>
</gene>
<dbReference type="PATRIC" id="fig|1365257.3.peg.1238"/>
<evidence type="ECO:0008006" key="4">
    <source>
        <dbReference type="Google" id="ProtNLM"/>
    </source>
</evidence>
<feature type="chain" id="PRO_5007890836" description="Outer membrane protein beta-barrel domain-containing protein" evidence="1">
    <location>
        <begin position="20"/>
        <end position="147"/>
    </location>
</feature>
<evidence type="ECO:0000313" key="2">
    <source>
        <dbReference type="EMBL" id="KZN68806.1"/>
    </source>
</evidence>
<name>A0A167NU99_9GAMM</name>
<evidence type="ECO:0000313" key="3">
    <source>
        <dbReference type="Proteomes" id="UP000076661"/>
    </source>
</evidence>
<protein>
    <recommendedName>
        <fullName evidence="4">Outer membrane protein beta-barrel domain-containing protein</fullName>
    </recommendedName>
</protein>
<dbReference type="RefSeq" id="WP_063374987.1">
    <property type="nucleotide sequence ID" value="NZ_AUXX01000008.1"/>
</dbReference>
<reference evidence="2 3" key="1">
    <citation type="submission" date="2013-07" db="EMBL/GenBank/DDBJ databases">
        <title>Comparative Genomic and Metabolomic Analysis of Twelve Strains of Pseudoalteromonas luteoviolacea.</title>
        <authorList>
            <person name="Vynne N.G."/>
            <person name="Mansson M."/>
            <person name="Gram L."/>
        </authorList>
    </citation>
    <scope>NUCLEOTIDE SEQUENCE [LARGE SCALE GENOMIC DNA]</scope>
    <source>
        <strain evidence="2 3">S4060-1</strain>
    </source>
</reference>
<evidence type="ECO:0000256" key="1">
    <source>
        <dbReference type="SAM" id="SignalP"/>
    </source>
</evidence>
<dbReference type="Proteomes" id="UP000076661">
    <property type="component" value="Unassembled WGS sequence"/>
</dbReference>
<sequence length="147" mass="16166">MLKVIFPLTVALASFSSHATNFEFSSGIGTQYGGLIGVQAAIKQEKSKYFAGLGLFGVSAGMQYVLSEDMHHALGFNTGRMFQVLGEHTDYVALNYNYHVNGFHNSGWELGTGIGYFETDESSILFSSEVVEEEKEAKLILNIGYKF</sequence>
<feature type="signal peptide" evidence="1">
    <location>
        <begin position="1"/>
        <end position="19"/>
    </location>
</feature>
<dbReference type="AlphaFoldDB" id="A0A167NU99"/>